<comment type="caution">
    <text evidence="1">The sequence shown here is derived from an EMBL/GenBank/DDBJ whole genome shotgun (WGS) entry which is preliminary data.</text>
</comment>
<dbReference type="InParanoid" id="B4DCM5"/>
<keyword evidence="2" id="KW-1185">Reference proteome</keyword>
<gene>
    <name evidence="1" type="ORF">CfE428DRAFT_6666</name>
</gene>
<dbReference type="EMBL" id="ABVL01000054">
    <property type="protein sequence ID" value="EDY15813.1"/>
    <property type="molecule type" value="Genomic_DNA"/>
</dbReference>
<dbReference type="Proteomes" id="UP000005824">
    <property type="component" value="Unassembled WGS sequence"/>
</dbReference>
<sequence length="50" mass="5487">MIALSGVRNSWLMFARNWLFERLASSAASLARRSSSSARLRAVMSSTVPS</sequence>
<name>B4DCM5_9BACT</name>
<accession>B4DCM5</accession>
<evidence type="ECO:0000313" key="1">
    <source>
        <dbReference type="EMBL" id="EDY15813.1"/>
    </source>
</evidence>
<evidence type="ECO:0000313" key="2">
    <source>
        <dbReference type="Proteomes" id="UP000005824"/>
    </source>
</evidence>
<dbReference type="STRING" id="497964.CfE428DRAFT_6666"/>
<dbReference type="AlphaFoldDB" id="B4DCM5"/>
<reference evidence="1 2" key="1">
    <citation type="journal article" date="2011" name="J. Bacteriol.">
        <title>Genome sequence of Chthoniobacter flavus Ellin428, an aerobic heterotrophic soil bacterium.</title>
        <authorList>
            <person name="Kant R."/>
            <person name="van Passel M.W."/>
            <person name="Palva A."/>
            <person name="Lucas S."/>
            <person name="Lapidus A."/>
            <person name="Glavina Del Rio T."/>
            <person name="Dalin E."/>
            <person name="Tice H."/>
            <person name="Bruce D."/>
            <person name="Goodwin L."/>
            <person name="Pitluck S."/>
            <person name="Larimer F.W."/>
            <person name="Land M.L."/>
            <person name="Hauser L."/>
            <person name="Sangwan P."/>
            <person name="de Vos W.M."/>
            <person name="Janssen P.H."/>
            <person name="Smidt H."/>
        </authorList>
    </citation>
    <scope>NUCLEOTIDE SEQUENCE [LARGE SCALE GENOMIC DNA]</scope>
    <source>
        <strain evidence="1 2">Ellin428</strain>
    </source>
</reference>
<organism evidence="1 2">
    <name type="scientific">Chthoniobacter flavus Ellin428</name>
    <dbReference type="NCBI Taxonomy" id="497964"/>
    <lineage>
        <taxon>Bacteria</taxon>
        <taxon>Pseudomonadati</taxon>
        <taxon>Verrucomicrobiota</taxon>
        <taxon>Spartobacteria</taxon>
        <taxon>Chthoniobacterales</taxon>
        <taxon>Chthoniobacteraceae</taxon>
        <taxon>Chthoniobacter</taxon>
    </lineage>
</organism>
<protein>
    <submittedName>
        <fullName evidence="1">Uncharacterized protein</fullName>
    </submittedName>
</protein>
<proteinExistence type="predicted"/>